<dbReference type="PANTHER" id="PTHR39426:SF1">
    <property type="entry name" value="HOMOLOGY TO DEATH-ON-CURING PROTEIN OF PHAGE P1"/>
    <property type="match status" value="1"/>
</dbReference>
<dbReference type="InterPro" id="IPR053737">
    <property type="entry name" value="Type_II_TA_Toxin"/>
</dbReference>
<dbReference type="Proteomes" id="UP000732380">
    <property type="component" value="Unassembled WGS sequence"/>
</dbReference>
<feature type="domain" description="Fido" evidence="1">
    <location>
        <begin position="9"/>
        <end position="128"/>
    </location>
</feature>
<comment type="caution">
    <text evidence="2">The sequence shown here is derived from an EMBL/GenBank/DDBJ whole genome shotgun (WGS) entry which is preliminary data.</text>
</comment>
<name>A0A9P7U276_9HYPO</name>
<protein>
    <recommendedName>
        <fullName evidence="1">Fido domain-containing protein</fullName>
    </recommendedName>
</protein>
<evidence type="ECO:0000259" key="1">
    <source>
        <dbReference type="PROSITE" id="PS51459"/>
    </source>
</evidence>
<dbReference type="AlphaFoldDB" id="A0A9P7U276"/>
<dbReference type="EMBL" id="SRQM01000002">
    <property type="protein sequence ID" value="KAG6123654.1"/>
    <property type="molecule type" value="Genomic_DNA"/>
</dbReference>
<accession>A0A9P7U276</accession>
<dbReference type="Pfam" id="PF02661">
    <property type="entry name" value="Fic"/>
    <property type="match status" value="1"/>
</dbReference>
<dbReference type="Gene3D" id="1.20.120.1870">
    <property type="entry name" value="Fic/DOC protein, Fido domain"/>
    <property type="match status" value="1"/>
</dbReference>
<gene>
    <name evidence="2" type="ORF">E4U13_002283</name>
</gene>
<evidence type="ECO:0000313" key="3">
    <source>
        <dbReference type="Proteomes" id="UP000732380"/>
    </source>
</evidence>
<organism evidence="2 3">
    <name type="scientific">Claviceps humidiphila</name>
    <dbReference type="NCBI Taxonomy" id="1294629"/>
    <lineage>
        <taxon>Eukaryota</taxon>
        <taxon>Fungi</taxon>
        <taxon>Dikarya</taxon>
        <taxon>Ascomycota</taxon>
        <taxon>Pezizomycotina</taxon>
        <taxon>Sordariomycetes</taxon>
        <taxon>Hypocreomycetidae</taxon>
        <taxon>Hypocreales</taxon>
        <taxon>Clavicipitaceae</taxon>
        <taxon>Claviceps</taxon>
    </lineage>
</organism>
<dbReference type="PANTHER" id="PTHR39426">
    <property type="entry name" value="HOMOLOGY TO DEATH-ON-CURING PROTEIN OF PHAGE P1"/>
    <property type="match status" value="1"/>
</dbReference>
<dbReference type="GO" id="GO:0016301">
    <property type="term" value="F:kinase activity"/>
    <property type="evidence" value="ECO:0007669"/>
    <property type="project" value="InterPro"/>
</dbReference>
<keyword evidence="3" id="KW-1185">Reference proteome</keyword>
<evidence type="ECO:0000313" key="2">
    <source>
        <dbReference type="EMBL" id="KAG6123654.1"/>
    </source>
</evidence>
<reference evidence="2 3" key="1">
    <citation type="journal article" date="2020" name="bioRxiv">
        <title>Whole genome comparisons of ergot fungi reveals the divergence and evolution of species within the genus Claviceps are the result of varying mechanisms driving genome evolution and host range expansion.</title>
        <authorList>
            <person name="Wyka S.A."/>
            <person name="Mondo S.J."/>
            <person name="Liu M."/>
            <person name="Dettman J."/>
            <person name="Nalam V."/>
            <person name="Broders K.D."/>
        </authorList>
    </citation>
    <scope>NUCLEOTIDE SEQUENCE [LARGE SCALE GENOMIC DNA]</scope>
    <source>
        <strain evidence="2 3">LM576</strain>
    </source>
</reference>
<proteinExistence type="predicted"/>
<dbReference type="NCBIfam" id="TIGR01550">
    <property type="entry name" value="DOC_P1"/>
    <property type="match status" value="1"/>
</dbReference>
<sequence length="143" mass="16259">MSANCLRFLTTSQIRRLHHTHLARAEPTQPTYLESAVYSPQQHNNYGEEDLFRLAGVLAEKITLNHAYQDRNKRTALLATDMFLRINGSHLQKNLFPKGELDKKLQSAHVAIATKKWDVEEIAAFYKSIRVSDDQGAGEAPNR</sequence>
<dbReference type="InterPro" id="IPR006440">
    <property type="entry name" value="Doc"/>
</dbReference>
<dbReference type="PROSITE" id="PS51459">
    <property type="entry name" value="FIDO"/>
    <property type="match status" value="1"/>
</dbReference>
<dbReference type="InterPro" id="IPR003812">
    <property type="entry name" value="Fido"/>
</dbReference>